<organism evidence="1 2">
    <name type="scientific">Pontibacter saemangeumensis</name>
    <dbReference type="NCBI Taxonomy" id="1084525"/>
    <lineage>
        <taxon>Bacteria</taxon>
        <taxon>Pseudomonadati</taxon>
        <taxon>Bacteroidota</taxon>
        <taxon>Cytophagia</taxon>
        <taxon>Cytophagales</taxon>
        <taxon>Hymenobacteraceae</taxon>
        <taxon>Pontibacter</taxon>
    </lineage>
</organism>
<evidence type="ECO:0000313" key="1">
    <source>
        <dbReference type="EMBL" id="GAA4435017.1"/>
    </source>
</evidence>
<dbReference type="InterPro" id="IPR025515">
    <property type="entry name" value="DUF4403"/>
</dbReference>
<gene>
    <name evidence="1" type="ORF">GCM10023188_26640</name>
</gene>
<protein>
    <recommendedName>
        <fullName evidence="3">DUF4403 family protein</fullName>
    </recommendedName>
</protein>
<dbReference type="EMBL" id="BAABHC010000014">
    <property type="protein sequence ID" value="GAA4435017.1"/>
    <property type="molecule type" value="Genomic_DNA"/>
</dbReference>
<dbReference type="Proteomes" id="UP001500552">
    <property type="component" value="Unassembled WGS sequence"/>
</dbReference>
<comment type="caution">
    <text evidence="1">The sequence shown here is derived from an EMBL/GenBank/DDBJ whole genome shotgun (WGS) entry which is preliminary data.</text>
</comment>
<accession>A0ABP8LTI7</accession>
<reference evidence="2" key="1">
    <citation type="journal article" date="2019" name="Int. J. Syst. Evol. Microbiol.">
        <title>The Global Catalogue of Microorganisms (GCM) 10K type strain sequencing project: providing services to taxonomists for standard genome sequencing and annotation.</title>
        <authorList>
            <consortium name="The Broad Institute Genomics Platform"/>
            <consortium name="The Broad Institute Genome Sequencing Center for Infectious Disease"/>
            <person name="Wu L."/>
            <person name="Ma J."/>
        </authorList>
    </citation>
    <scope>NUCLEOTIDE SEQUENCE [LARGE SCALE GENOMIC DNA]</scope>
    <source>
        <strain evidence="2">JCM 17926</strain>
    </source>
</reference>
<evidence type="ECO:0008006" key="3">
    <source>
        <dbReference type="Google" id="ProtNLM"/>
    </source>
</evidence>
<dbReference type="Pfam" id="PF14356">
    <property type="entry name" value="DUF4403"/>
    <property type="match status" value="1"/>
</dbReference>
<evidence type="ECO:0000313" key="2">
    <source>
        <dbReference type="Proteomes" id="UP001500552"/>
    </source>
</evidence>
<keyword evidence="2" id="KW-1185">Reference proteome</keyword>
<proteinExistence type="predicted"/>
<name>A0ABP8LTI7_9BACT</name>
<sequence length="494" mass="54708">MRHFLKFSGSVKKPTLQLFALLVFTLTSGYTLQSCSSTKKLHTEAPAAAASAAPLYKPQLSSITVPISVSIAALESRLNQEVAGVLYKDTNLNDDNVAVTVTKKGRMTVSAGQNKIYFSVPLHIYAKGRWKWDPCKLCPAIDKTEDTSFDMVIKTESTIGLTEDYRISTVTSGDFEWGSTKPTIELGPLRIGLARFVEPALRQQMGVLSKQLDKELQQHLNMKKYVADAWVLLQEPVKLDEAMDAWLTVVPQEVRMAPLHARDGSLSTRLGITSYITVTTDGRPQVELNRHLPRLIIDRRLSDDIQVGLTTVTPYAQASQLLHGQVAGQTYKFDDGKSEVTIKDAAMTPSGEQLVLMLDIDGKTKAGLFTKKLAGKIYLRGTPYYDAATGSIRVRDVDYDLDTRDKLLNTASWMAKNKFIDIIQQQVNIPVQQQLNNTKKMLQATLDKQARVHESLLLRGSIQDIVPENIYLTPEGIKAVVNATGTLTATVDKL</sequence>
<dbReference type="PROSITE" id="PS51257">
    <property type="entry name" value="PROKAR_LIPOPROTEIN"/>
    <property type="match status" value="1"/>
</dbReference>